<dbReference type="AlphaFoldDB" id="A0A9X7IK27"/>
<keyword evidence="3" id="KW-1185">Reference proteome</keyword>
<dbReference type="Proteomes" id="UP000237911">
    <property type="component" value="Unassembled WGS sequence"/>
</dbReference>
<dbReference type="RefSeq" id="WP_105295615.1">
    <property type="nucleotide sequence ID" value="NZ_PUEV01000099.1"/>
</dbReference>
<dbReference type="EMBL" id="PUEV01000099">
    <property type="protein sequence ID" value="PQM50688.1"/>
    <property type="molecule type" value="Genomic_DNA"/>
</dbReference>
<keyword evidence="1" id="KW-0732">Signal</keyword>
<proteinExistence type="predicted"/>
<reference evidence="2 3" key="1">
    <citation type="submission" date="2018-02" db="EMBL/GenBank/DDBJ databases">
        <title>Draft genome sequence of Mycobacterium virginiense isolated from mud of a swine farm in Japan.</title>
        <authorList>
            <person name="Ohya K."/>
        </authorList>
    </citation>
    <scope>NUCLEOTIDE SEQUENCE [LARGE SCALE GENOMIC DNA]</scope>
    <source>
        <strain evidence="2 3">GF75</strain>
    </source>
</reference>
<comment type="caution">
    <text evidence="2">The sequence shown here is derived from an EMBL/GenBank/DDBJ whole genome shotgun (WGS) entry which is preliminary data.</text>
</comment>
<feature type="chain" id="PRO_5040919060" description="Secreted protein" evidence="1">
    <location>
        <begin position="31"/>
        <end position="139"/>
    </location>
</feature>
<evidence type="ECO:0000313" key="2">
    <source>
        <dbReference type="EMBL" id="PQM50688.1"/>
    </source>
</evidence>
<organism evidence="2 3">
    <name type="scientific">Mycolicibacter virginiensis</name>
    <dbReference type="NCBI Taxonomy" id="1795032"/>
    <lineage>
        <taxon>Bacteria</taxon>
        <taxon>Bacillati</taxon>
        <taxon>Actinomycetota</taxon>
        <taxon>Actinomycetes</taxon>
        <taxon>Mycobacteriales</taxon>
        <taxon>Mycobacteriaceae</taxon>
        <taxon>Mycolicibacter</taxon>
    </lineage>
</organism>
<sequence>MNLSQGSVRNSFRAVAVCAAAVISAGPAYADPPLLNGEYQGADQEFAWTIATSCSQADCNGTVSSNQGWTSPMSLVDGHWQFSVTKPDGGICADGNYAPAIIRVSIDPVSLGGVVTTSSDGECPGSTLASKLFQLHQLG</sequence>
<feature type="signal peptide" evidence="1">
    <location>
        <begin position="1"/>
        <end position="30"/>
    </location>
</feature>
<protein>
    <recommendedName>
        <fullName evidence="4">Secreted protein</fullName>
    </recommendedName>
</protein>
<evidence type="ECO:0000256" key="1">
    <source>
        <dbReference type="SAM" id="SignalP"/>
    </source>
</evidence>
<name>A0A9X7IK27_9MYCO</name>
<gene>
    <name evidence="2" type="ORF">C5U48_18905</name>
</gene>
<evidence type="ECO:0008006" key="4">
    <source>
        <dbReference type="Google" id="ProtNLM"/>
    </source>
</evidence>
<accession>A0A9X7IK27</accession>
<evidence type="ECO:0000313" key="3">
    <source>
        <dbReference type="Proteomes" id="UP000237911"/>
    </source>
</evidence>